<evidence type="ECO:0000313" key="2">
    <source>
        <dbReference type="EMBL" id="MEE2025503.1"/>
    </source>
</evidence>
<dbReference type="RefSeq" id="WP_330088814.1">
    <property type="nucleotide sequence ID" value="NZ_JAUGZK010000013.1"/>
</dbReference>
<dbReference type="EMBL" id="JAUGZK010000013">
    <property type="protein sequence ID" value="MEE2025503.1"/>
    <property type="molecule type" value="Genomic_DNA"/>
</dbReference>
<proteinExistence type="predicted"/>
<organism evidence="2 3">
    <name type="scientific">Alkalimonas mucilaginosa</name>
    <dbReference type="NCBI Taxonomy" id="3057676"/>
    <lineage>
        <taxon>Bacteria</taxon>
        <taxon>Pseudomonadati</taxon>
        <taxon>Pseudomonadota</taxon>
        <taxon>Gammaproteobacteria</taxon>
        <taxon>Alkalimonas</taxon>
    </lineage>
</organism>
<keyword evidence="3" id="KW-1185">Reference proteome</keyword>
<feature type="chain" id="PRO_5046080591" evidence="1">
    <location>
        <begin position="20"/>
        <end position="257"/>
    </location>
</feature>
<reference evidence="2 3" key="1">
    <citation type="submission" date="2023-06" db="EMBL/GenBank/DDBJ databases">
        <title>Alkalimonas sp., MEB004 an alkaliphilic bacterium isolated from Lonar Lake, India.</title>
        <authorList>
            <person name="Joshi A."/>
            <person name="Thite S."/>
        </authorList>
    </citation>
    <scope>NUCLEOTIDE SEQUENCE [LARGE SCALE GENOMIC DNA]</scope>
    <source>
        <strain evidence="2 3">MEB004</strain>
    </source>
</reference>
<keyword evidence="1" id="KW-0732">Signal</keyword>
<sequence length="257" mass="29013">MKYFIFSLISLLCASLSYANVYHSIDAEIESRLVILPTEHPDRFLIGFDGFQHELDRQAMLYEKRLNSRDARDGHYYQMLGMPYTHVRNNGRTTLIFGTSVPYLEVHLAGRAPVKMVLTGPSDTAMKERIEQRYSKRQGYSLSRIEARKQVEQAAAQLHSDCAATIQVQVDWDSFAGSEHRTTPAVGARYIEALNQICQRDDDYRQAVLDISEVTLVLAESPEQHQIKRNGSQIVVGLASAAPNITETSYAQLVALF</sequence>
<accession>A0ABU7JJJ2</accession>
<dbReference type="Proteomes" id="UP001339167">
    <property type="component" value="Unassembled WGS sequence"/>
</dbReference>
<evidence type="ECO:0000313" key="3">
    <source>
        <dbReference type="Proteomes" id="UP001339167"/>
    </source>
</evidence>
<protein>
    <submittedName>
        <fullName evidence="2">Uncharacterized protein</fullName>
    </submittedName>
</protein>
<name>A0ABU7JJJ2_9GAMM</name>
<gene>
    <name evidence="2" type="ORF">QWF21_14795</name>
</gene>
<feature type="signal peptide" evidence="1">
    <location>
        <begin position="1"/>
        <end position="19"/>
    </location>
</feature>
<comment type="caution">
    <text evidence="2">The sequence shown here is derived from an EMBL/GenBank/DDBJ whole genome shotgun (WGS) entry which is preliminary data.</text>
</comment>
<evidence type="ECO:0000256" key="1">
    <source>
        <dbReference type="SAM" id="SignalP"/>
    </source>
</evidence>